<feature type="binding site" evidence="17">
    <location>
        <position position="454"/>
    </location>
    <ligand>
        <name>AMP</name>
        <dbReference type="ChEBI" id="CHEBI:456215"/>
    </ligand>
</feature>
<comment type="function">
    <text evidence="17">Catalyzes the dehydration of the S-form of NAD(P)HX at the expense of ADP, which is converted to AMP. Together with NAD(P)HX epimerase, which catalyzes the epimerization of the S- and R-forms, the enzyme allows the repair of both epimers of NAD(P)HX, a damaged form of NAD(P)H that is a result of enzymatic or heat-dependent hydration.</text>
</comment>
<dbReference type="Proteomes" id="UP000324646">
    <property type="component" value="Chromosome"/>
</dbReference>
<comment type="caution">
    <text evidence="18">Lacks conserved residue(s) required for the propagation of feature annotation.</text>
</comment>
<feature type="binding site" evidence="18">
    <location>
        <position position="60"/>
    </location>
    <ligand>
        <name>K(+)</name>
        <dbReference type="ChEBI" id="CHEBI:29103"/>
    </ligand>
</feature>
<gene>
    <name evidence="18" type="primary">nnrE</name>
    <name evidence="17" type="synonym">nnrD</name>
    <name evidence="22" type="ORF">FQB35_03100</name>
</gene>
<comment type="function">
    <text evidence="18">Catalyzes the epimerization of the S- and R-forms of NAD(P)HX, a damaged form of NAD(P)H that is a result of enzymatic or heat-dependent hydration. This is a prerequisite for the S-specific NAD(P)H-hydrate dehydratase to allow the repair of both epimers of NAD(P)HX.</text>
</comment>
<protein>
    <recommendedName>
        <fullName evidence="19">Bifunctional NAD(P)H-hydrate repair enzyme</fullName>
    </recommendedName>
    <alternativeName>
        <fullName evidence="19">Nicotinamide nucleotide repair protein</fullName>
    </alternativeName>
    <domain>
        <recommendedName>
            <fullName evidence="19">ADP-dependent (S)-NAD(P)H-hydrate dehydratase</fullName>
            <ecNumber evidence="19">4.2.1.136</ecNumber>
        </recommendedName>
        <alternativeName>
            <fullName evidence="19">ADP-dependent NAD(P)HX dehydratase</fullName>
        </alternativeName>
    </domain>
    <domain>
        <recommendedName>
            <fullName evidence="19">NAD(P)H-hydrate epimerase</fullName>
            <ecNumber evidence="19">5.1.99.6</ecNumber>
        </recommendedName>
    </domain>
</protein>
<dbReference type="NCBIfam" id="TIGR00196">
    <property type="entry name" value="yjeF_cterm"/>
    <property type="match status" value="1"/>
</dbReference>
<name>A0A5C0SDG4_CRATE</name>
<evidence type="ECO:0000256" key="11">
    <source>
        <dbReference type="ARBA" id="ARBA00023235"/>
    </source>
</evidence>
<dbReference type="NCBIfam" id="TIGR00197">
    <property type="entry name" value="yjeF_nterm"/>
    <property type="match status" value="1"/>
</dbReference>
<dbReference type="EC" id="5.1.99.6" evidence="19"/>
<keyword evidence="9 18" id="KW-0630">Potassium</keyword>
<dbReference type="AlphaFoldDB" id="A0A5C0SDG4"/>
<dbReference type="PROSITE" id="PS51385">
    <property type="entry name" value="YJEF_N"/>
    <property type="match status" value="1"/>
</dbReference>
<feature type="binding site" evidence="18">
    <location>
        <position position="164"/>
    </location>
    <ligand>
        <name>(6S)-NADPHX</name>
        <dbReference type="ChEBI" id="CHEBI:64076"/>
    </ligand>
</feature>
<organism evidence="22 23">
    <name type="scientific">Crassaminicella thermophila</name>
    <dbReference type="NCBI Taxonomy" id="2599308"/>
    <lineage>
        <taxon>Bacteria</taxon>
        <taxon>Bacillati</taxon>
        <taxon>Bacillota</taxon>
        <taxon>Clostridia</taxon>
        <taxon>Eubacteriales</taxon>
        <taxon>Clostridiaceae</taxon>
        <taxon>Crassaminicella</taxon>
    </lineage>
</organism>
<proteinExistence type="inferred from homology"/>
<dbReference type="InterPro" id="IPR004443">
    <property type="entry name" value="YjeF_N_dom"/>
</dbReference>
<dbReference type="GO" id="GO:0052856">
    <property type="term" value="F:NAD(P)HX epimerase activity"/>
    <property type="evidence" value="ECO:0007669"/>
    <property type="project" value="UniProtKB-UniRule"/>
</dbReference>
<keyword evidence="7 17" id="KW-0067">ATP-binding</keyword>
<dbReference type="InterPro" id="IPR030677">
    <property type="entry name" value="Nnr"/>
</dbReference>
<keyword evidence="12 17" id="KW-0456">Lyase</keyword>
<dbReference type="GO" id="GO:0046496">
    <property type="term" value="P:nicotinamide nucleotide metabolic process"/>
    <property type="evidence" value="ECO:0007669"/>
    <property type="project" value="UniProtKB-UniRule"/>
</dbReference>
<dbReference type="Pfam" id="PF01256">
    <property type="entry name" value="Carb_kinase"/>
    <property type="match status" value="1"/>
</dbReference>
<dbReference type="EMBL" id="CP042243">
    <property type="protein sequence ID" value="QEK11438.1"/>
    <property type="molecule type" value="Genomic_DNA"/>
</dbReference>
<dbReference type="HAMAP" id="MF_01965">
    <property type="entry name" value="NADHX_dehydratase"/>
    <property type="match status" value="1"/>
</dbReference>
<feature type="binding site" evidence="18">
    <location>
        <position position="167"/>
    </location>
    <ligand>
        <name>K(+)</name>
        <dbReference type="ChEBI" id="CHEBI:29103"/>
    </ligand>
</feature>
<dbReference type="PANTHER" id="PTHR12592:SF0">
    <property type="entry name" value="ATP-DEPENDENT (S)-NAD(P)H-HYDRATE DEHYDRATASE"/>
    <property type="match status" value="1"/>
</dbReference>
<comment type="similarity">
    <text evidence="4 19">In the C-terminal section; belongs to the NnrD/CARKD family.</text>
</comment>
<dbReference type="SUPFAM" id="SSF64153">
    <property type="entry name" value="YjeF N-terminal domain-like"/>
    <property type="match status" value="1"/>
</dbReference>
<evidence type="ECO:0000313" key="23">
    <source>
        <dbReference type="Proteomes" id="UP000324646"/>
    </source>
</evidence>
<comment type="similarity">
    <text evidence="17">Belongs to the NnrD/CARKD family.</text>
</comment>
<accession>A0A5C0SDG4</accession>
<evidence type="ECO:0000256" key="12">
    <source>
        <dbReference type="ARBA" id="ARBA00023239"/>
    </source>
</evidence>
<feature type="domain" description="YjeF C-terminal" evidence="20">
    <location>
        <begin position="231"/>
        <end position="514"/>
    </location>
</feature>
<reference evidence="22 23" key="1">
    <citation type="submission" date="2019-07" db="EMBL/GenBank/DDBJ databases">
        <title>Complete genome of Crassaminicella thermophila SY095.</title>
        <authorList>
            <person name="Li X."/>
        </authorList>
    </citation>
    <scope>NUCLEOTIDE SEQUENCE [LARGE SCALE GENOMIC DNA]</scope>
    <source>
        <strain evidence="22 23">SY095</strain>
    </source>
</reference>
<evidence type="ECO:0000256" key="18">
    <source>
        <dbReference type="HAMAP-Rule" id="MF_01966"/>
    </source>
</evidence>
<keyword evidence="8 17" id="KW-0521">NADP</keyword>
<comment type="cofactor">
    <cofactor evidence="18 19">
        <name>K(+)</name>
        <dbReference type="ChEBI" id="CHEBI:29103"/>
    </cofactor>
    <text evidence="18 19">Binds 1 potassium ion per subunit.</text>
</comment>
<evidence type="ECO:0000256" key="10">
    <source>
        <dbReference type="ARBA" id="ARBA00023027"/>
    </source>
</evidence>
<evidence type="ECO:0000256" key="8">
    <source>
        <dbReference type="ARBA" id="ARBA00022857"/>
    </source>
</evidence>
<evidence type="ECO:0000259" key="21">
    <source>
        <dbReference type="PROSITE" id="PS51385"/>
    </source>
</evidence>
<comment type="cofactor">
    <cofactor evidence="17">
        <name>Mg(2+)</name>
        <dbReference type="ChEBI" id="CHEBI:18420"/>
    </cofactor>
</comment>
<evidence type="ECO:0000256" key="16">
    <source>
        <dbReference type="ARBA" id="ARBA00049209"/>
    </source>
</evidence>
<feature type="binding site" evidence="17">
    <location>
        <position position="388"/>
    </location>
    <ligand>
        <name>(6S)-NADPHX</name>
        <dbReference type="ChEBI" id="CHEBI:64076"/>
    </ligand>
</feature>
<comment type="catalytic activity">
    <reaction evidence="2 18 19">
        <text>(6R)-NADPHX = (6S)-NADPHX</text>
        <dbReference type="Rhea" id="RHEA:32227"/>
        <dbReference type="ChEBI" id="CHEBI:64076"/>
        <dbReference type="ChEBI" id="CHEBI:64077"/>
        <dbReference type="EC" id="5.1.99.6"/>
    </reaction>
</comment>
<dbReference type="GO" id="GO:0046872">
    <property type="term" value="F:metal ion binding"/>
    <property type="evidence" value="ECO:0007669"/>
    <property type="project" value="UniProtKB-UniRule"/>
</dbReference>
<keyword evidence="6 17" id="KW-0547">Nucleotide-binding</keyword>
<dbReference type="Gene3D" id="3.40.1190.20">
    <property type="match status" value="1"/>
</dbReference>
<comment type="catalytic activity">
    <reaction evidence="16 17 19">
        <text>(6S)-NADPHX + ADP = AMP + phosphate + NADPH + H(+)</text>
        <dbReference type="Rhea" id="RHEA:32235"/>
        <dbReference type="ChEBI" id="CHEBI:15378"/>
        <dbReference type="ChEBI" id="CHEBI:43474"/>
        <dbReference type="ChEBI" id="CHEBI:57783"/>
        <dbReference type="ChEBI" id="CHEBI:64076"/>
        <dbReference type="ChEBI" id="CHEBI:456215"/>
        <dbReference type="ChEBI" id="CHEBI:456216"/>
        <dbReference type="EC" id="4.2.1.136"/>
    </reaction>
</comment>
<dbReference type="InterPro" id="IPR029056">
    <property type="entry name" value="Ribokinase-like"/>
</dbReference>
<evidence type="ECO:0000256" key="6">
    <source>
        <dbReference type="ARBA" id="ARBA00022741"/>
    </source>
</evidence>
<dbReference type="PIRSF" id="PIRSF017184">
    <property type="entry name" value="Nnr"/>
    <property type="match status" value="1"/>
</dbReference>
<dbReference type="EC" id="4.2.1.136" evidence="19"/>
<comment type="function">
    <text evidence="14 19">Bifunctional enzyme that catalyzes the epimerization of the S- and R-forms of NAD(P)HX and the dehydration of the S-form of NAD(P)HX at the expense of ADP, which is converted to AMP. This allows the repair of both epimers of NAD(P)HX, a damaged form of NAD(P)H that is a result of enzymatic or heat-dependent hydration.</text>
</comment>
<evidence type="ECO:0000256" key="17">
    <source>
        <dbReference type="HAMAP-Rule" id="MF_01965"/>
    </source>
</evidence>
<feature type="binding site" evidence="18">
    <location>
        <begin position="135"/>
        <end position="141"/>
    </location>
    <ligand>
        <name>(6S)-NADPHX</name>
        <dbReference type="ChEBI" id="CHEBI:64076"/>
    </ligand>
</feature>
<feature type="binding site" evidence="17">
    <location>
        <position position="455"/>
    </location>
    <ligand>
        <name>(6S)-NADPHX</name>
        <dbReference type="ChEBI" id="CHEBI:64076"/>
    </ligand>
</feature>
<comment type="subunit">
    <text evidence="17">Homotetramer.</text>
</comment>
<evidence type="ECO:0000256" key="15">
    <source>
        <dbReference type="ARBA" id="ARBA00048238"/>
    </source>
</evidence>
<dbReference type="CDD" id="cd01171">
    <property type="entry name" value="YXKO-related"/>
    <property type="match status" value="1"/>
</dbReference>
<evidence type="ECO:0000256" key="7">
    <source>
        <dbReference type="ARBA" id="ARBA00022840"/>
    </source>
</evidence>
<feature type="domain" description="YjeF N-terminal" evidence="21">
    <location>
        <begin position="9"/>
        <end position="221"/>
    </location>
</feature>
<dbReference type="Pfam" id="PF03853">
    <property type="entry name" value="YjeF_N"/>
    <property type="match status" value="1"/>
</dbReference>
<feature type="binding site" evidence="18">
    <location>
        <begin position="59"/>
        <end position="63"/>
    </location>
    <ligand>
        <name>(6S)-NADPHX</name>
        <dbReference type="ChEBI" id="CHEBI:64076"/>
    </ligand>
</feature>
<keyword evidence="10 17" id="KW-0520">NAD</keyword>
<comment type="catalytic activity">
    <reaction evidence="1 18 19">
        <text>(6R)-NADHX = (6S)-NADHX</text>
        <dbReference type="Rhea" id="RHEA:32215"/>
        <dbReference type="ChEBI" id="CHEBI:64074"/>
        <dbReference type="ChEBI" id="CHEBI:64075"/>
        <dbReference type="EC" id="5.1.99.6"/>
    </reaction>
</comment>
<feature type="binding site" evidence="17">
    <location>
        <position position="337"/>
    </location>
    <ligand>
        <name>(6S)-NADPHX</name>
        <dbReference type="ChEBI" id="CHEBI:64076"/>
    </ligand>
</feature>
<keyword evidence="13" id="KW-0511">Multifunctional enzyme</keyword>
<evidence type="ECO:0000256" key="2">
    <source>
        <dbReference type="ARBA" id="ARBA00000909"/>
    </source>
</evidence>
<evidence type="ECO:0000256" key="3">
    <source>
        <dbReference type="ARBA" id="ARBA00006001"/>
    </source>
</evidence>
<keyword evidence="23" id="KW-1185">Reference proteome</keyword>
<dbReference type="RefSeq" id="WP_148808580.1">
    <property type="nucleotide sequence ID" value="NZ_CP042243.1"/>
</dbReference>
<dbReference type="SUPFAM" id="SSF53613">
    <property type="entry name" value="Ribokinase-like"/>
    <property type="match status" value="1"/>
</dbReference>
<dbReference type="KEGG" id="crs:FQB35_03100"/>
<dbReference type="InterPro" id="IPR000631">
    <property type="entry name" value="CARKD"/>
</dbReference>
<comment type="catalytic activity">
    <reaction evidence="15 17 19">
        <text>(6S)-NADHX + ADP = AMP + phosphate + NADH + H(+)</text>
        <dbReference type="Rhea" id="RHEA:32223"/>
        <dbReference type="ChEBI" id="CHEBI:15378"/>
        <dbReference type="ChEBI" id="CHEBI:43474"/>
        <dbReference type="ChEBI" id="CHEBI:57945"/>
        <dbReference type="ChEBI" id="CHEBI:64074"/>
        <dbReference type="ChEBI" id="CHEBI:456215"/>
        <dbReference type="ChEBI" id="CHEBI:456216"/>
        <dbReference type="EC" id="4.2.1.136"/>
    </reaction>
</comment>
<dbReference type="InterPro" id="IPR036652">
    <property type="entry name" value="YjeF_N_dom_sf"/>
</dbReference>
<feature type="binding site" evidence="17">
    <location>
        <position position="266"/>
    </location>
    <ligand>
        <name>(6S)-NADPHX</name>
        <dbReference type="ChEBI" id="CHEBI:64076"/>
    </ligand>
</feature>
<evidence type="ECO:0000256" key="19">
    <source>
        <dbReference type="PIRNR" id="PIRNR017184"/>
    </source>
</evidence>
<evidence type="ECO:0000256" key="5">
    <source>
        <dbReference type="ARBA" id="ARBA00022723"/>
    </source>
</evidence>
<feature type="binding site" evidence="18">
    <location>
        <position position="131"/>
    </location>
    <ligand>
        <name>K(+)</name>
        <dbReference type="ChEBI" id="CHEBI:29103"/>
    </ligand>
</feature>
<evidence type="ECO:0000259" key="20">
    <source>
        <dbReference type="PROSITE" id="PS51383"/>
    </source>
</evidence>
<dbReference type="PANTHER" id="PTHR12592">
    <property type="entry name" value="ATP-DEPENDENT (S)-NAD(P)H-HYDRATE DEHYDRATASE FAMILY MEMBER"/>
    <property type="match status" value="1"/>
</dbReference>
<dbReference type="Gene3D" id="3.40.50.10260">
    <property type="entry name" value="YjeF N-terminal domain"/>
    <property type="match status" value="1"/>
</dbReference>
<evidence type="ECO:0000256" key="1">
    <source>
        <dbReference type="ARBA" id="ARBA00000013"/>
    </source>
</evidence>
<evidence type="ECO:0000313" key="22">
    <source>
        <dbReference type="EMBL" id="QEK11438.1"/>
    </source>
</evidence>
<dbReference type="OrthoDB" id="9806925at2"/>
<evidence type="ECO:0000256" key="9">
    <source>
        <dbReference type="ARBA" id="ARBA00022958"/>
    </source>
</evidence>
<dbReference type="HAMAP" id="MF_01966">
    <property type="entry name" value="NADHX_epimerase"/>
    <property type="match status" value="1"/>
</dbReference>
<dbReference type="PROSITE" id="PS51383">
    <property type="entry name" value="YJEF_C_3"/>
    <property type="match status" value="1"/>
</dbReference>
<evidence type="ECO:0000256" key="4">
    <source>
        <dbReference type="ARBA" id="ARBA00009524"/>
    </source>
</evidence>
<evidence type="ECO:0000256" key="13">
    <source>
        <dbReference type="ARBA" id="ARBA00023268"/>
    </source>
</evidence>
<comment type="similarity">
    <text evidence="3 19">In the N-terminal section; belongs to the NnrE/AIBP family.</text>
</comment>
<sequence>MKMVNSDQIKQLDNIAMESFCIPGIVLMENAGICVFEEVLKYIEQKENKEVIVVCGLGNNGGDGFVVARHLFNKGIPVKVFITGNPSAISGDAKKNYDIIQKLNIDIQILVGVNNLKKFSEVVKGCGLIVDAIFGTGLKRDVDGFIQEIISIINKSEKGIISIDIPSGVGASDGKVYGLAVKADKTVVLALPKIGNINYPGADYAGELIIKDIGIPKAAIKNMDLNMNLITNDMVKGILPFRKRDTHKGNFGKAYVVAGSTGMTGAAILTCEAALRSGVGLLKIPVPQSLNTIMETRLTEAITVPLPEFKKGVVGISDFEKILKTMEESNVIAIGPGSGNSRELEELLRNILEHTSKPIVLDADALNSLANRKEFLKLIQSQTVMTPHVGEMSRLTELDIDYIKNNRIEVASEFSKKWNVVIVLKGARTVVAGPNGEIYINKTGNPGMSTPGSGDVLTGIITGFIAQGIEPIKAAVAAVYVHGKAGDLAAERIGEYGLLASDIIKELPITIKHIVEKIKINA</sequence>
<dbReference type="GO" id="GO:0110051">
    <property type="term" value="P:metabolite repair"/>
    <property type="evidence" value="ECO:0007669"/>
    <property type="project" value="TreeGrafter"/>
</dbReference>
<keyword evidence="5 18" id="KW-0479">Metal-binding</keyword>
<keyword evidence="11 18" id="KW-0413">Isomerase</keyword>
<feature type="binding site" evidence="17">
    <location>
        <begin position="425"/>
        <end position="429"/>
    </location>
    <ligand>
        <name>AMP</name>
        <dbReference type="ChEBI" id="CHEBI:456215"/>
    </ligand>
</feature>
<evidence type="ECO:0000256" key="14">
    <source>
        <dbReference type="ARBA" id="ARBA00025153"/>
    </source>
</evidence>
<dbReference type="GO" id="GO:0052855">
    <property type="term" value="F:ADP-dependent NAD(P)H-hydrate dehydratase activity"/>
    <property type="evidence" value="ECO:0007669"/>
    <property type="project" value="UniProtKB-UniRule"/>
</dbReference>
<comment type="similarity">
    <text evidence="18">Belongs to the NnrE/AIBP family.</text>
</comment>
<dbReference type="GO" id="GO:0005524">
    <property type="term" value="F:ATP binding"/>
    <property type="evidence" value="ECO:0007669"/>
    <property type="project" value="UniProtKB-UniRule"/>
</dbReference>